<keyword evidence="4" id="KW-1185">Reference proteome</keyword>
<accession>A0ABP6RHH9</accession>
<dbReference type="EMBL" id="BAAAYG010000014">
    <property type="protein sequence ID" value="GAA3288087.1"/>
    <property type="molecule type" value="Genomic_DNA"/>
</dbReference>
<evidence type="ECO:0000313" key="4">
    <source>
        <dbReference type="Proteomes" id="UP001501736"/>
    </source>
</evidence>
<sequence>MPITAVEKNTDELTLTITAEFPVSRRRLWDAYSDPRQIERFWGPPEYPATFHRHDMAPGGLTLYSMTGPEGDTHFGFWEYLAVEEPASFDVVDGFCDADGARSDDLPTMRMVYRFEETAAGSRLVARTFFNSTEELEQLLEMGMEEGARTAMGQIDAVVADTERFAAERGTTVQPLTERTVRLARIVAGSPEQVWRAHHDPDQLRRWLLGPDGWSLTRCELPEELGPYHYEWTSDADERFGFSGEVTEARPPVREVTTERLAGTDGPTTTNVLTLTPLDEATLVTLHVTYPDVEIRDQALETGMADGLEASYVRLEREVLAG</sequence>
<dbReference type="Pfam" id="PF08327">
    <property type="entry name" value="AHSA1"/>
    <property type="match status" value="2"/>
</dbReference>
<dbReference type="Gene3D" id="3.30.530.20">
    <property type="match status" value="2"/>
</dbReference>
<organism evidence="3 4">
    <name type="scientific">Nesterenkonia halobia</name>
    <dbReference type="NCBI Taxonomy" id="37922"/>
    <lineage>
        <taxon>Bacteria</taxon>
        <taxon>Bacillati</taxon>
        <taxon>Actinomycetota</taxon>
        <taxon>Actinomycetes</taxon>
        <taxon>Micrococcales</taxon>
        <taxon>Micrococcaceae</taxon>
        <taxon>Nesterenkonia</taxon>
    </lineage>
</organism>
<feature type="domain" description="Activator of Hsp90 ATPase homologue 1/2-like C-terminal" evidence="2">
    <location>
        <begin position="190"/>
        <end position="317"/>
    </location>
</feature>
<proteinExistence type="inferred from homology"/>
<protein>
    <recommendedName>
        <fullName evidence="2">Activator of Hsp90 ATPase homologue 1/2-like C-terminal domain-containing protein</fullName>
    </recommendedName>
</protein>
<evidence type="ECO:0000259" key="2">
    <source>
        <dbReference type="Pfam" id="PF08327"/>
    </source>
</evidence>
<gene>
    <name evidence="3" type="ORF">GCM10020260_25990</name>
</gene>
<name>A0ABP6RHH9_9MICC</name>
<dbReference type="RefSeq" id="WP_344722089.1">
    <property type="nucleotide sequence ID" value="NZ_BAAAYG010000014.1"/>
</dbReference>
<comment type="caution">
    <text evidence="3">The sequence shown here is derived from an EMBL/GenBank/DDBJ whole genome shotgun (WGS) entry which is preliminary data.</text>
</comment>
<dbReference type="InterPro" id="IPR013538">
    <property type="entry name" value="ASHA1/2-like_C"/>
</dbReference>
<dbReference type="SUPFAM" id="SSF55961">
    <property type="entry name" value="Bet v1-like"/>
    <property type="match status" value="2"/>
</dbReference>
<comment type="similarity">
    <text evidence="1">Belongs to the AHA1 family.</text>
</comment>
<reference evidence="4" key="1">
    <citation type="journal article" date="2019" name="Int. J. Syst. Evol. Microbiol.">
        <title>The Global Catalogue of Microorganisms (GCM) 10K type strain sequencing project: providing services to taxonomists for standard genome sequencing and annotation.</title>
        <authorList>
            <consortium name="The Broad Institute Genomics Platform"/>
            <consortium name="The Broad Institute Genome Sequencing Center for Infectious Disease"/>
            <person name="Wu L."/>
            <person name="Ma J."/>
        </authorList>
    </citation>
    <scope>NUCLEOTIDE SEQUENCE [LARGE SCALE GENOMIC DNA]</scope>
    <source>
        <strain evidence="4">JCM 11483</strain>
    </source>
</reference>
<feature type="domain" description="Activator of Hsp90 ATPase homologue 1/2-like C-terminal" evidence="2">
    <location>
        <begin position="23"/>
        <end position="159"/>
    </location>
</feature>
<dbReference type="InterPro" id="IPR023393">
    <property type="entry name" value="START-like_dom_sf"/>
</dbReference>
<dbReference type="Proteomes" id="UP001501736">
    <property type="component" value="Unassembled WGS sequence"/>
</dbReference>
<dbReference type="CDD" id="cd07814">
    <property type="entry name" value="SRPBCC_CalC_Aha1-like"/>
    <property type="match status" value="1"/>
</dbReference>
<evidence type="ECO:0000256" key="1">
    <source>
        <dbReference type="ARBA" id="ARBA00006817"/>
    </source>
</evidence>
<evidence type="ECO:0000313" key="3">
    <source>
        <dbReference type="EMBL" id="GAA3288087.1"/>
    </source>
</evidence>